<feature type="region of interest" description="Disordered" evidence="1">
    <location>
        <begin position="1"/>
        <end position="22"/>
    </location>
</feature>
<feature type="region of interest" description="Disordered" evidence="1">
    <location>
        <begin position="221"/>
        <end position="298"/>
    </location>
</feature>
<geneLocation type="plasmid" evidence="3">
    <name>p508-1</name>
</geneLocation>
<feature type="domain" description="Toxin co-regulated pilus biosynthesis protein Q C-terminal" evidence="2">
    <location>
        <begin position="300"/>
        <end position="386"/>
    </location>
</feature>
<proteinExistence type="predicted"/>
<gene>
    <name evidence="3" type="ORF">p508-1_00062</name>
    <name evidence="4" type="ORF">p508-3_00015</name>
</gene>
<accession>A0A2R4AIY2</accession>
<reference evidence="3" key="1">
    <citation type="journal article" date="2018" name="Vet. Microbiol.">
        <title>Longitudinal study of Escherichia coli plasmid resistance to extended-spectrum cephalosporins in free-range broilers.</title>
        <authorList>
            <person name="Baron S."/>
            <person name="Le Devendec L."/>
            <person name="Touzain F."/>
            <person name="Jouy E."/>
            <person name="Lucas P."/>
            <person name="de Boisseson C."/>
            <person name="Larvor E."/>
            <person name="Kempf I."/>
        </authorList>
    </citation>
    <scope>NUCLEOTIDE SEQUENCE</scope>
    <source>
        <strain evidence="3">DH5alpha</strain>
        <plasmid evidence="3">p508-1</plasmid>
        <plasmid evidence="4">p508-3</plasmid>
    </source>
</reference>
<evidence type="ECO:0000313" key="4">
    <source>
        <dbReference type="EMBL" id="AVR64674.1"/>
    </source>
</evidence>
<dbReference type="Pfam" id="PF10671">
    <property type="entry name" value="TcpQ"/>
    <property type="match status" value="1"/>
</dbReference>
<keyword evidence="3" id="KW-0614">Plasmid</keyword>
<sequence>MVSPAFAFGRNDSRHSSSPAASHQLTNTYIRTRSLRYEKNYLTLILPSLLSGCAGISGSNNVAPSDTPALVFVDGQISESAGVLALTQQRLSPPKITPPPRVSVPETVKTAHPVSESRPLPSPTISQNFSRLIITGKPGSAPVTLSPTARNRTVSQWIKTLLPEGWKFRQENAATPKLNTKLVSWSANDQWTRSLNRLLEEQHLWGHLDWDNKTLTVTTSAAAPAQDTATTISPAAMVTTSTSPESPTTANSQNKPRNPFRGNSVSSSTPAATPTPTGSTVKSIPLMTGTPVKPVSQGKEWRAPAGTTLRENIIKWAEETKCESMASTHWMVIWPLSVTDYRLDAPLMFRGSFESAMEQVFELYRTAQKPLYAQASRMQCIITVSDTRDGR</sequence>
<protein>
    <submittedName>
        <fullName evidence="3">Toxin co-regulated pilus biosynthesis protein Q</fullName>
    </submittedName>
</protein>
<evidence type="ECO:0000259" key="2">
    <source>
        <dbReference type="Pfam" id="PF10671"/>
    </source>
</evidence>
<feature type="compositionally biased region" description="Low complexity" evidence="1">
    <location>
        <begin position="264"/>
        <end position="281"/>
    </location>
</feature>
<evidence type="ECO:0000256" key="1">
    <source>
        <dbReference type="SAM" id="MobiDB-lite"/>
    </source>
</evidence>
<evidence type="ECO:0000313" key="3">
    <source>
        <dbReference type="EMBL" id="AVR64593.1"/>
    </source>
</evidence>
<dbReference type="InterPro" id="IPR018927">
    <property type="entry name" value="Pilus_synth_Q_C"/>
</dbReference>
<organism evidence="3">
    <name type="scientific">Escherichia coli</name>
    <dbReference type="NCBI Taxonomy" id="562"/>
    <lineage>
        <taxon>Bacteria</taxon>
        <taxon>Pseudomonadati</taxon>
        <taxon>Pseudomonadota</taxon>
        <taxon>Gammaproteobacteria</taxon>
        <taxon>Enterobacterales</taxon>
        <taxon>Enterobacteriaceae</taxon>
        <taxon>Escherichia</taxon>
    </lineage>
</organism>
<geneLocation type="plasmid" evidence="4">
    <name>p508-3</name>
</geneLocation>
<feature type="compositionally biased region" description="Polar residues" evidence="1">
    <location>
        <begin position="221"/>
        <end position="233"/>
    </location>
</feature>
<dbReference type="EMBL" id="MG692740">
    <property type="protein sequence ID" value="AVR64674.1"/>
    <property type="molecule type" value="Genomic_DNA"/>
</dbReference>
<feature type="compositionally biased region" description="Low complexity" evidence="1">
    <location>
        <begin position="239"/>
        <end position="249"/>
    </location>
</feature>
<name>A0A2R4AIY2_ECOLX</name>
<dbReference type="EMBL" id="MG692738">
    <property type="protein sequence ID" value="AVR64593.1"/>
    <property type="molecule type" value="Genomic_DNA"/>
</dbReference>
<dbReference type="AlphaFoldDB" id="A0A2R4AIY2"/>